<proteinExistence type="predicted"/>
<accession>A0ABS7CJX9</accession>
<feature type="non-terminal residue" evidence="2">
    <location>
        <position position="39"/>
    </location>
</feature>
<dbReference type="Pfam" id="PF05368">
    <property type="entry name" value="NmrA"/>
    <property type="match status" value="1"/>
</dbReference>
<sequence length="39" mass="4397">MHILVTGATGRVGSRLVRRLLERGDKVRILVRSRQTAQP</sequence>
<evidence type="ECO:0000259" key="1">
    <source>
        <dbReference type="Pfam" id="PF05368"/>
    </source>
</evidence>
<dbReference type="Gene3D" id="3.40.50.720">
    <property type="entry name" value="NAD(P)-binding Rossmann-like Domain"/>
    <property type="match status" value="1"/>
</dbReference>
<gene>
    <name evidence="2" type="ORF">K0U00_45020</name>
</gene>
<evidence type="ECO:0000313" key="3">
    <source>
        <dbReference type="Proteomes" id="UP001519887"/>
    </source>
</evidence>
<comment type="caution">
    <text evidence="2">The sequence shown here is derived from an EMBL/GenBank/DDBJ whole genome shotgun (WGS) entry which is preliminary data.</text>
</comment>
<evidence type="ECO:0000313" key="2">
    <source>
        <dbReference type="EMBL" id="MBW7461242.1"/>
    </source>
</evidence>
<keyword evidence="3" id="KW-1185">Reference proteome</keyword>
<dbReference type="SUPFAM" id="SSF51735">
    <property type="entry name" value="NAD(P)-binding Rossmann-fold domains"/>
    <property type="match status" value="1"/>
</dbReference>
<dbReference type="EMBL" id="JAHZIK010002794">
    <property type="protein sequence ID" value="MBW7461242.1"/>
    <property type="molecule type" value="Genomic_DNA"/>
</dbReference>
<protein>
    <submittedName>
        <fullName evidence="2">NmrA family NAD(P)-binding protein</fullName>
    </submittedName>
</protein>
<dbReference type="InterPro" id="IPR008030">
    <property type="entry name" value="NmrA-like"/>
</dbReference>
<name>A0ABS7CJX9_9BACL</name>
<dbReference type="InterPro" id="IPR036291">
    <property type="entry name" value="NAD(P)-bd_dom_sf"/>
</dbReference>
<dbReference type="Proteomes" id="UP001519887">
    <property type="component" value="Unassembled WGS sequence"/>
</dbReference>
<organism evidence="2 3">
    <name type="scientific">Paenibacillus sepulcri</name>
    <dbReference type="NCBI Taxonomy" id="359917"/>
    <lineage>
        <taxon>Bacteria</taxon>
        <taxon>Bacillati</taxon>
        <taxon>Bacillota</taxon>
        <taxon>Bacilli</taxon>
        <taxon>Bacillales</taxon>
        <taxon>Paenibacillaceae</taxon>
        <taxon>Paenibacillus</taxon>
    </lineage>
</organism>
<feature type="domain" description="NmrA-like" evidence="1">
    <location>
        <begin position="2"/>
        <end position="34"/>
    </location>
</feature>
<reference evidence="2 3" key="1">
    <citation type="submission" date="2021-07" db="EMBL/GenBank/DDBJ databases">
        <title>Paenibacillus radiodurans sp. nov., isolated from the southeastern edge of Tengger Desert.</title>
        <authorList>
            <person name="Zhang G."/>
        </authorList>
    </citation>
    <scope>NUCLEOTIDE SEQUENCE [LARGE SCALE GENOMIC DNA]</scope>
    <source>
        <strain evidence="2 3">CCM 7311</strain>
    </source>
</reference>